<comment type="caution">
    <text evidence="2">The sequence shown here is derived from an EMBL/GenBank/DDBJ whole genome shotgun (WGS) entry which is preliminary data.</text>
</comment>
<protein>
    <submittedName>
        <fullName evidence="2">Uncharacterized protein</fullName>
    </submittedName>
</protein>
<dbReference type="Proteomes" id="UP001356427">
    <property type="component" value="Unassembled WGS sequence"/>
</dbReference>
<dbReference type="AlphaFoldDB" id="A0AAN8M2U5"/>
<name>A0AAN8M2U5_9TELE</name>
<sequence length="91" mass="9987">MLQTATDPANFTSEEITLCRVPTTDSTFLWRTEISDVRLTGLVCGDSSKTLFLLLLLFLHHHVPAAPRGDPQLRQHRAGLPQRAAPAGPVL</sequence>
<organism evidence="2 3">
    <name type="scientific">Coregonus suidteri</name>
    <dbReference type="NCBI Taxonomy" id="861788"/>
    <lineage>
        <taxon>Eukaryota</taxon>
        <taxon>Metazoa</taxon>
        <taxon>Chordata</taxon>
        <taxon>Craniata</taxon>
        <taxon>Vertebrata</taxon>
        <taxon>Euteleostomi</taxon>
        <taxon>Actinopterygii</taxon>
        <taxon>Neopterygii</taxon>
        <taxon>Teleostei</taxon>
        <taxon>Protacanthopterygii</taxon>
        <taxon>Salmoniformes</taxon>
        <taxon>Salmonidae</taxon>
        <taxon>Coregoninae</taxon>
        <taxon>Coregonus</taxon>
    </lineage>
</organism>
<proteinExistence type="predicted"/>
<accession>A0AAN8M2U5</accession>
<evidence type="ECO:0000313" key="2">
    <source>
        <dbReference type="EMBL" id="KAK6315956.1"/>
    </source>
</evidence>
<keyword evidence="3" id="KW-1185">Reference proteome</keyword>
<gene>
    <name evidence="2" type="ORF">J4Q44_G00134800</name>
</gene>
<evidence type="ECO:0000256" key="1">
    <source>
        <dbReference type="SAM" id="MobiDB-lite"/>
    </source>
</evidence>
<feature type="region of interest" description="Disordered" evidence="1">
    <location>
        <begin position="68"/>
        <end position="91"/>
    </location>
</feature>
<reference evidence="2 3" key="1">
    <citation type="submission" date="2021-04" db="EMBL/GenBank/DDBJ databases">
        <authorList>
            <person name="De Guttry C."/>
            <person name="Zahm M."/>
            <person name="Klopp C."/>
            <person name="Cabau C."/>
            <person name="Louis A."/>
            <person name="Berthelot C."/>
            <person name="Parey E."/>
            <person name="Roest Crollius H."/>
            <person name="Montfort J."/>
            <person name="Robinson-Rechavi M."/>
            <person name="Bucao C."/>
            <person name="Bouchez O."/>
            <person name="Gislard M."/>
            <person name="Lluch J."/>
            <person name="Milhes M."/>
            <person name="Lampietro C."/>
            <person name="Lopez Roques C."/>
            <person name="Donnadieu C."/>
            <person name="Braasch I."/>
            <person name="Desvignes T."/>
            <person name="Postlethwait J."/>
            <person name="Bobe J."/>
            <person name="Wedekind C."/>
            <person name="Guiguen Y."/>
        </authorList>
    </citation>
    <scope>NUCLEOTIDE SEQUENCE [LARGE SCALE GENOMIC DNA]</scope>
    <source>
        <strain evidence="2">Cs_M1</strain>
        <tissue evidence="2">Blood</tissue>
    </source>
</reference>
<evidence type="ECO:0000313" key="3">
    <source>
        <dbReference type="Proteomes" id="UP001356427"/>
    </source>
</evidence>
<dbReference type="EMBL" id="JAGTTL010000011">
    <property type="protein sequence ID" value="KAK6315956.1"/>
    <property type="molecule type" value="Genomic_DNA"/>
</dbReference>